<feature type="compositionally biased region" description="Low complexity" evidence="1">
    <location>
        <begin position="1"/>
        <end position="33"/>
    </location>
</feature>
<sequence>MQQPTSSSSSPSRPLPDGSTNNRTNNNNNNNNTGRPNSVIWAQLSKSSLEKGQNQSRIRSGLEQSKTTTSIVDDTSDTESLENSLFYPKGRKDSRSVSRRERIKKIMCNPTITESIPLAPRVLSNGTHEFDPTIIVLSLDGFRADYLERELTPNTLSIGTNGVWAEYMQPSFPTLTFPNHHTLVTGLYPSVHGIVGNMFYDSNFGEDFNNRFPAKSWDPKWWGGEPIWTTAVKQNQRSGVIMWPGGEVLSAVRPTYHVPYKTGTVLEKMDTVLNWIDKPREERPTVMAVYVPDIDSTSHDFGPDGKKNQKALVEVDTALGVLLEGLQARNLDKVVNLVVVSDHGMSYVNTSKCIYYDDFIDTSDLLFEESLYPHLAIWPKDSKKLNDIYHTIKRAQRRDTLPFQVYRRFVMTRRDMGVVMAGVHGWDNENEEMRAIFLARGPSFPNLGSKKLQSFENVEVHDIIARTVGLPVKDGATDGVRNGFVSKPC</sequence>
<evidence type="ECO:0000256" key="1">
    <source>
        <dbReference type="SAM" id="MobiDB-lite"/>
    </source>
</evidence>
<dbReference type="OrthoDB" id="415411at2759"/>
<dbReference type="InterPro" id="IPR002591">
    <property type="entry name" value="Phosphodiest/P_Trfase"/>
</dbReference>
<dbReference type="Gene3D" id="3.40.720.10">
    <property type="entry name" value="Alkaline Phosphatase, subunit A"/>
    <property type="match status" value="1"/>
</dbReference>
<dbReference type="SUPFAM" id="SSF53649">
    <property type="entry name" value="Alkaline phosphatase-like"/>
    <property type="match status" value="1"/>
</dbReference>
<dbReference type="EMBL" id="JAAAHW010000191">
    <property type="protein sequence ID" value="KAG0005389.1"/>
    <property type="molecule type" value="Genomic_DNA"/>
</dbReference>
<dbReference type="CDD" id="cd16018">
    <property type="entry name" value="Enpp"/>
    <property type="match status" value="1"/>
</dbReference>
<proteinExistence type="predicted"/>
<organism evidence="2 3">
    <name type="scientific">Modicella reniformis</name>
    <dbReference type="NCBI Taxonomy" id="1440133"/>
    <lineage>
        <taxon>Eukaryota</taxon>
        <taxon>Fungi</taxon>
        <taxon>Fungi incertae sedis</taxon>
        <taxon>Mucoromycota</taxon>
        <taxon>Mortierellomycotina</taxon>
        <taxon>Mortierellomycetes</taxon>
        <taxon>Mortierellales</taxon>
        <taxon>Mortierellaceae</taxon>
        <taxon>Modicella</taxon>
    </lineage>
</organism>
<keyword evidence="3" id="KW-1185">Reference proteome</keyword>
<dbReference type="AlphaFoldDB" id="A0A9P6MKA8"/>
<dbReference type="GO" id="GO:0017111">
    <property type="term" value="F:ribonucleoside triphosphate phosphatase activity"/>
    <property type="evidence" value="ECO:0007669"/>
    <property type="project" value="TreeGrafter"/>
</dbReference>
<name>A0A9P6MKA8_9FUNG</name>
<dbReference type="PANTHER" id="PTHR10151">
    <property type="entry name" value="ECTONUCLEOTIDE PYROPHOSPHATASE/PHOSPHODIESTERASE"/>
    <property type="match status" value="1"/>
</dbReference>
<dbReference type="InterPro" id="IPR017850">
    <property type="entry name" value="Alkaline_phosphatase_core_sf"/>
</dbReference>
<dbReference type="GO" id="GO:0009141">
    <property type="term" value="P:nucleoside triphosphate metabolic process"/>
    <property type="evidence" value="ECO:0007669"/>
    <property type="project" value="TreeGrafter"/>
</dbReference>
<feature type="compositionally biased region" description="Polar residues" evidence="1">
    <location>
        <begin position="44"/>
        <end position="64"/>
    </location>
</feature>
<dbReference type="PANTHER" id="PTHR10151:SF120">
    <property type="entry name" value="BIS(5'-ADENOSYL)-TRIPHOSPHATASE"/>
    <property type="match status" value="1"/>
</dbReference>
<reference evidence="2" key="1">
    <citation type="journal article" date="2020" name="Fungal Divers.">
        <title>Resolving the Mortierellaceae phylogeny through synthesis of multi-gene phylogenetics and phylogenomics.</title>
        <authorList>
            <person name="Vandepol N."/>
            <person name="Liber J."/>
            <person name="Desiro A."/>
            <person name="Na H."/>
            <person name="Kennedy M."/>
            <person name="Barry K."/>
            <person name="Grigoriev I.V."/>
            <person name="Miller A.N."/>
            <person name="O'Donnell K."/>
            <person name="Stajich J.E."/>
            <person name="Bonito G."/>
        </authorList>
    </citation>
    <scope>NUCLEOTIDE SEQUENCE</scope>
    <source>
        <strain evidence="2">MES-2147</strain>
    </source>
</reference>
<protein>
    <submittedName>
        <fullName evidence="2">Uncharacterized protein</fullName>
    </submittedName>
</protein>
<dbReference type="Proteomes" id="UP000749646">
    <property type="component" value="Unassembled WGS sequence"/>
</dbReference>
<comment type="caution">
    <text evidence="2">The sequence shown here is derived from an EMBL/GenBank/DDBJ whole genome shotgun (WGS) entry which is preliminary data.</text>
</comment>
<dbReference type="Pfam" id="PF01663">
    <property type="entry name" value="Phosphodiest"/>
    <property type="match status" value="1"/>
</dbReference>
<feature type="compositionally biased region" description="Basic and acidic residues" evidence="1">
    <location>
        <begin position="90"/>
        <end position="100"/>
    </location>
</feature>
<gene>
    <name evidence="2" type="ORF">BGZ65_011283</name>
</gene>
<evidence type="ECO:0000313" key="3">
    <source>
        <dbReference type="Proteomes" id="UP000749646"/>
    </source>
</evidence>
<dbReference type="GO" id="GO:0047429">
    <property type="term" value="F:nucleoside triphosphate diphosphatase activity"/>
    <property type="evidence" value="ECO:0007669"/>
    <property type="project" value="TreeGrafter"/>
</dbReference>
<feature type="region of interest" description="Disordered" evidence="1">
    <location>
        <begin position="1"/>
        <end position="100"/>
    </location>
</feature>
<evidence type="ECO:0000313" key="2">
    <source>
        <dbReference type="EMBL" id="KAG0005389.1"/>
    </source>
</evidence>
<accession>A0A9P6MKA8</accession>